<dbReference type="InterPro" id="IPR029058">
    <property type="entry name" value="AB_hydrolase_fold"/>
</dbReference>
<dbReference type="InterPro" id="IPR053145">
    <property type="entry name" value="AB_hydrolase_Est10"/>
</dbReference>
<reference evidence="2 3" key="1">
    <citation type="submission" date="2015-03" db="EMBL/GenBank/DDBJ databases">
        <title>Complete genome sequence of Muricauda lutaonensis CC-HSB-11T, isolated from a coastal hot spring.</title>
        <authorList>
            <person name="Kim K.M."/>
        </authorList>
    </citation>
    <scope>NUCLEOTIDE SEQUENCE [LARGE SCALE GENOMIC DNA]</scope>
    <source>
        <strain evidence="2 3">CC-HSB-11</strain>
    </source>
</reference>
<dbReference type="STRING" id="516051.VC82_2277"/>
<protein>
    <recommendedName>
        <fullName evidence="1">AB hydrolase-1 domain-containing protein</fullName>
    </recommendedName>
</protein>
<dbReference type="OrthoDB" id="9809549at2"/>
<dbReference type="GO" id="GO:0052689">
    <property type="term" value="F:carboxylic ester hydrolase activity"/>
    <property type="evidence" value="ECO:0007669"/>
    <property type="project" value="TreeGrafter"/>
</dbReference>
<dbReference type="PANTHER" id="PTHR43265:SF1">
    <property type="entry name" value="ESTERASE ESTD"/>
    <property type="match status" value="1"/>
</dbReference>
<dbReference type="Proteomes" id="UP000032726">
    <property type="component" value="Chromosome"/>
</dbReference>
<dbReference type="PROSITE" id="PS51257">
    <property type="entry name" value="PROKAR_LIPOPROTEIN"/>
    <property type="match status" value="1"/>
</dbReference>
<evidence type="ECO:0000259" key="1">
    <source>
        <dbReference type="Pfam" id="PF12697"/>
    </source>
</evidence>
<dbReference type="Pfam" id="PF12697">
    <property type="entry name" value="Abhydrolase_6"/>
    <property type="match status" value="1"/>
</dbReference>
<dbReference type="PANTHER" id="PTHR43265">
    <property type="entry name" value="ESTERASE ESTD"/>
    <property type="match status" value="1"/>
</dbReference>
<dbReference type="HOGENOM" id="CLU_033707_1_0_10"/>
<name>A0A0D5YVJ4_9FLAO</name>
<keyword evidence="3" id="KW-1185">Reference proteome</keyword>
<proteinExistence type="predicted"/>
<evidence type="ECO:0000313" key="3">
    <source>
        <dbReference type="Proteomes" id="UP000032726"/>
    </source>
</evidence>
<dbReference type="RefSeq" id="WP_045802470.1">
    <property type="nucleotide sequence ID" value="NZ_CP011071.1"/>
</dbReference>
<gene>
    <name evidence="2" type="ORF">VC82_2277</name>
</gene>
<accession>A0A0D5YVJ4</accession>
<organism evidence="2 3">
    <name type="scientific">Flagellimonas lutaonensis</name>
    <dbReference type="NCBI Taxonomy" id="516051"/>
    <lineage>
        <taxon>Bacteria</taxon>
        <taxon>Pseudomonadati</taxon>
        <taxon>Bacteroidota</taxon>
        <taxon>Flavobacteriia</taxon>
        <taxon>Flavobacteriales</taxon>
        <taxon>Flavobacteriaceae</taxon>
        <taxon>Flagellimonas</taxon>
    </lineage>
</organism>
<evidence type="ECO:0000313" key="2">
    <source>
        <dbReference type="EMBL" id="AKA35868.1"/>
    </source>
</evidence>
<dbReference type="SUPFAM" id="SSF53474">
    <property type="entry name" value="alpha/beta-Hydrolases"/>
    <property type="match status" value="1"/>
</dbReference>
<sequence length="309" mass="34277">MKKLFYIFWLSAFSCLGQEIVVEELELYNDSIYLPGTLSYPIQTKKPPLAIFVHGSGNPDRNGNQGEMVGANYIKELADSLNARGIAFYRYDKRNATPANLAKSKNMRIGDLVADLKVAISRFKDDERFASLHLIGHSQGSLLGMLAASEEIKSYTSLAGLGTPVDKALIRQLGAQNKDAGKMAEKYIDELMETDTILDVNPFLMALFAPQNQKYLKDWMLLDPAEEIAKLSMPVLIVNGDADLQVTPEDAKRLKEAKPDAELAMIPNMNHVLKSVESWGENQRSYKEAGFPLSSKLVETLAKFILSNG</sequence>
<dbReference type="AlphaFoldDB" id="A0A0D5YVJ4"/>
<dbReference type="Gene3D" id="3.40.50.1820">
    <property type="entry name" value="alpha/beta hydrolase"/>
    <property type="match status" value="1"/>
</dbReference>
<dbReference type="KEGG" id="mlt:VC82_2277"/>
<dbReference type="EMBL" id="CP011071">
    <property type="protein sequence ID" value="AKA35868.1"/>
    <property type="molecule type" value="Genomic_DNA"/>
</dbReference>
<feature type="domain" description="AB hydrolase-1" evidence="1">
    <location>
        <begin position="51"/>
        <end position="272"/>
    </location>
</feature>
<dbReference type="InterPro" id="IPR000073">
    <property type="entry name" value="AB_hydrolase_1"/>
</dbReference>